<evidence type="ECO:0000256" key="4">
    <source>
        <dbReference type="ARBA" id="ARBA00022692"/>
    </source>
</evidence>
<feature type="transmembrane region" description="Helical" evidence="8">
    <location>
        <begin position="178"/>
        <end position="201"/>
    </location>
</feature>
<sequence>MKKDSLAAQCLAEWFGTFFFLTIGIGSVAVLVLGLSDINYPWMAACWGVAITLAIYIVGGISGAHLNPAVTIALAAFGGFEKRKIIPYIAAQVLGGITAAALIYFLFRANIVSYESANGVVRGMTEGLGCGGIFVTQAGASVSMLTAFMNEMFLTFVLVLVIFAVTDTSNGSAPAAGLPAVAIGASVTFAGIALGPLTGFAMNPARDLGPRIFLLLSGWGSSALGEQYYGLIVPIFATILGGLIAGAFYKKVIAKHFI</sequence>
<dbReference type="Pfam" id="PF00230">
    <property type="entry name" value="MIP"/>
    <property type="match status" value="1"/>
</dbReference>
<keyword evidence="5 8" id="KW-1133">Transmembrane helix</keyword>
<dbReference type="Proteomes" id="UP000287601">
    <property type="component" value="Chromosome"/>
</dbReference>
<evidence type="ECO:0000256" key="8">
    <source>
        <dbReference type="SAM" id="Phobius"/>
    </source>
</evidence>
<feature type="transmembrane region" description="Helical" evidence="8">
    <location>
        <begin position="147"/>
        <end position="166"/>
    </location>
</feature>
<dbReference type="GO" id="GO:0015254">
    <property type="term" value="F:glycerol channel activity"/>
    <property type="evidence" value="ECO:0007669"/>
    <property type="project" value="TreeGrafter"/>
</dbReference>
<evidence type="ECO:0000313" key="10">
    <source>
        <dbReference type="Proteomes" id="UP000287601"/>
    </source>
</evidence>
<keyword evidence="4 7" id="KW-0812">Transmembrane</keyword>
<dbReference type="CDD" id="cd00333">
    <property type="entry name" value="MIP"/>
    <property type="match status" value="1"/>
</dbReference>
<gene>
    <name evidence="9" type="ORF">EQM06_09350</name>
</gene>
<dbReference type="InterPro" id="IPR050363">
    <property type="entry name" value="MIP/Aquaporin"/>
</dbReference>
<feature type="transmembrane region" description="Helical" evidence="8">
    <location>
        <begin position="42"/>
        <end position="64"/>
    </location>
</feature>
<keyword evidence="3 7" id="KW-0813">Transport</keyword>
<evidence type="ECO:0000256" key="3">
    <source>
        <dbReference type="ARBA" id="ARBA00022448"/>
    </source>
</evidence>
<dbReference type="OrthoDB" id="9807293at2"/>
<organism evidence="9 10">
    <name type="scientific">Aminipila luticellarii</name>
    <dbReference type="NCBI Taxonomy" id="2507160"/>
    <lineage>
        <taxon>Bacteria</taxon>
        <taxon>Bacillati</taxon>
        <taxon>Bacillota</taxon>
        <taxon>Clostridia</taxon>
        <taxon>Peptostreptococcales</taxon>
        <taxon>Anaerovoracaceae</taxon>
        <taxon>Aminipila</taxon>
    </lineage>
</organism>
<protein>
    <submittedName>
        <fullName evidence="9">Aquaporin</fullName>
    </submittedName>
</protein>
<dbReference type="InterPro" id="IPR022357">
    <property type="entry name" value="MIP_CS"/>
</dbReference>
<feature type="transmembrane region" description="Helical" evidence="8">
    <location>
        <begin position="85"/>
        <end position="107"/>
    </location>
</feature>
<dbReference type="Gene3D" id="1.20.1080.10">
    <property type="entry name" value="Glycerol uptake facilitator protein"/>
    <property type="match status" value="1"/>
</dbReference>
<accession>A0A410PWT3</accession>
<dbReference type="PANTHER" id="PTHR43829">
    <property type="entry name" value="AQUAPORIN OR AQUAGLYCEROPORIN RELATED"/>
    <property type="match status" value="1"/>
</dbReference>
<dbReference type="GO" id="GO:0005886">
    <property type="term" value="C:plasma membrane"/>
    <property type="evidence" value="ECO:0007669"/>
    <property type="project" value="TreeGrafter"/>
</dbReference>
<dbReference type="AlphaFoldDB" id="A0A410PWT3"/>
<evidence type="ECO:0000313" key="9">
    <source>
        <dbReference type="EMBL" id="QAT43403.1"/>
    </source>
</evidence>
<evidence type="ECO:0000256" key="5">
    <source>
        <dbReference type="ARBA" id="ARBA00022989"/>
    </source>
</evidence>
<dbReference type="KEGG" id="amij:EQM06_09350"/>
<name>A0A410PWT3_9FIRM</name>
<dbReference type="EMBL" id="CP035281">
    <property type="protein sequence ID" value="QAT43403.1"/>
    <property type="molecule type" value="Genomic_DNA"/>
</dbReference>
<comment type="subcellular location">
    <subcellularLocation>
        <location evidence="1">Membrane</location>
        <topology evidence="1">Multi-pass membrane protein</topology>
    </subcellularLocation>
</comment>
<evidence type="ECO:0000256" key="7">
    <source>
        <dbReference type="RuleBase" id="RU000477"/>
    </source>
</evidence>
<dbReference type="PRINTS" id="PR00783">
    <property type="entry name" value="MINTRINSICP"/>
</dbReference>
<dbReference type="RefSeq" id="WP_128746178.1">
    <property type="nucleotide sequence ID" value="NZ_CP035281.1"/>
</dbReference>
<keyword evidence="10" id="KW-1185">Reference proteome</keyword>
<dbReference type="InterPro" id="IPR000425">
    <property type="entry name" value="MIP"/>
</dbReference>
<dbReference type="PROSITE" id="PS00221">
    <property type="entry name" value="MIP"/>
    <property type="match status" value="1"/>
</dbReference>
<keyword evidence="6 8" id="KW-0472">Membrane</keyword>
<comment type="similarity">
    <text evidence="2 7">Belongs to the MIP/aquaporin (TC 1.A.8) family.</text>
</comment>
<proteinExistence type="inferred from homology"/>
<feature type="transmembrane region" description="Helical" evidence="8">
    <location>
        <begin position="12"/>
        <end position="36"/>
    </location>
</feature>
<evidence type="ECO:0000256" key="6">
    <source>
        <dbReference type="ARBA" id="ARBA00023136"/>
    </source>
</evidence>
<dbReference type="PANTHER" id="PTHR43829:SF9">
    <property type="entry name" value="AQUAPORIN-9"/>
    <property type="match status" value="1"/>
</dbReference>
<dbReference type="InterPro" id="IPR023271">
    <property type="entry name" value="Aquaporin-like"/>
</dbReference>
<reference evidence="9 10" key="1">
    <citation type="submission" date="2019-01" db="EMBL/GenBank/DDBJ databases">
        <title>Draft genomes of a novel of Aminipila strains.</title>
        <authorList>
            <person name="Ma S."/>
        </authorList>
    </citation>
    <scope>NUCLEOTIDE SEQUENCE [LARGE SCALE GENOMIC DNA]</scope>
    <source>
        <strain evidence="10">JN-39</strain>
    </source>
</reference>
<evidence type="ECO:0000256" key="2">
    <source>
        <dbReference type="ARBA" id="ARBA00006175"/>
    </source>
</evidence>
<dbReference type="SUPFAM" id="SSF81338">
    <property type="entry name" value="Aquaporin-like"/>
    <property type="match status" value="1"/>
</dbReference>
<dbReference type="NCBIfam" id="TIGR00861">
    <property type="entry name" value="MIP"/>
    <property type="match status" value="1"/>
</dbReference>
<feature type="transmembrane region" description="Helical" evidence="8">
    <location>
        <begin position="228"/>
        <end position="249"/>
    </location>
</feature>
<evidence type="ECO:0000256" key="1">
    <source>
        <dbReference type="ARBA" id="ARBA00004141"/>
    </source>
</evidence>